<dbReference type="GO" id="GO:0005096">
    <property type="term" value="F:GTPase activator activity"/>
    <property type="evidence" value="ECO:0007669"/>
    <property type="project" value="UniProtKB-KW"/>
</dbReference>
<dbReference type="Proteomes" id="UP000288805">
    <property type="component" value="Unassembled WGS sequence"/>
</dbReference>
<evidence type="ECO:0000256" key="2">
    <source>
        <dbReference type="ARBA" id="ARBA00022614"/>
    </source>
</evidence>
<name>A0A438EHP7_VITVI</name>
<dbReference type="Pfam" id="PF13516">
    <property type="entry name" value="LRR_6"/>
    <property type="match status" value="9"/>
</dbReference>
<keyword evidence="2" id="KW-0433">Leucine-rich repeat</keyword>
<organism evidence="4 5">
    <name type="scientific">Vitis vinifera</name>
    <name type="common">Grape</name>
    <dbReference type="NCBI Taxonomy" id="29760"/>
    <lineage>
        <taxon>Eukaryota</taxon>
        <taxon>Viridiplantae</taxon>
        <taxon>Streptophyta</taxon>
        <taxon>Embryophyta</taxon>
        <taxon>Tracheophyta</taxon>
        <taxon>Spermatophyta</taxon>
        <taxon>Magnoliopsida</taxon>
        <taxon>eudicotyledons</taxon>
        <taxon>Gunneridae</taxon>
        <taxon>Pentapetalae</taxon>
        <taxon>rosids</taxon>
        <taxon>Vitales</taxon>
        <taxon>Vitaceae</taxon>
        <taxon>Viteae</taxon>
        <taxon>Vitis</taxon>
    </lineage>
</organism>
<gene>
    <name evidence="4" type="primary">NLRC3_0</name>
    <name evidence="4" type="ORF">CK203_070168</name>
</gene>
<proteinExistence type="predicted"/>
<dbReference type="Gene3D" id="3.80.10.10">
    <property type="entry name" value="Ribonuclease Inhibitor"/>
    <property type="match status" value="4"/>
</dbReference>
<dbReference type="AlphaFoldDB" id="A0A438EHP7"/>
<evidence type="ECO:0000256" key="3">
    <source>
        <dbReference type="ARBA" id="ARBA00022737"/>
    </source>
</evidence>
<comment type="caution">
    <text evidence="4">The sequence shown here is derived from an EMBL/GenBank/DDBJ whole genome shotgun (WGS) entry which is preliminary data.</text>
</comment>
<evidence type="ECO:0000313" key="4">
    <source>
        <dbReference type="EMBL" id="RVW47192.1"/>
    </source>
</evidence>
<dbReference type="InterPro" id="IPR032675">
    <property type="entry name" value="LRR_dom_sf"/>
</dbReference>
<keyword evidence="1" id="KW-0343">GTPase activation</keyword>
<evidence type="ECO:0000256" key="1">
    <source>
        <dbReference type="ARBA" id="ARBA00022468"/>
    </source>
</evidence>
<dbReference type="SMART" id="SM00368">
    <property type="entry name" value="LRR_RI"/>
    <property type="match status" value="12"/>
</dbReference>
<evidence type="ECO:0000313" key="5">
    <source>
        <dbReference type="Proteomes" id="UP000288805"/>
    </source>
</evidence>
<dbReference type="PANTHER" id="PTHR24113:SF12">
    <property type="entry name" value="RAN GTPASE-ACTIVATING PROTEIN 1"/>
    <property type="match status" value="1"/>
</dbReference>
<keyword evidence="3" id="KW-0677">Repeat</keyword>
<dbReference type="SUPFAM" id="SSF52047">
    <property type="entry name" value="RNI-like"/>
    <property type="match status" value="2"/>
</dbReference>
<reference evidence="4 5" key="1">
    <citation type="journal article" date="2018" name="PLoS Genet.">
        <title>Population sequencing reveals clonal diversity and ancestral inbreeding in the grapevine cultivar Chardonnay.</title>
        <authorList>
            <person name="Roach M.J."/>
            <person name="Johnson D.L."/>
            <person name="Bohlmann J."/>
            <person name="van Vuuren H.J."/>
            <person name="Jones S.J."/>
            <person name="Pretorius I.S."/>
            <person name="Schmidt S.A."/>
            <person name="Borneman A.R."/>
        </authorList>
    </citation>
    <scope>NUCLEOTIDE SEQUENCE [LARGE SCALE GENOMIC DNA]</scope>
    <source>
        <strain evidence="5">cv. Chardonnay</strain>
        <tissue evidence="4">Leaf</tissue>
    </source>
</reference>
<dbReference type="PANTHER" id="PTHR24113">
    <property type="entry name" value="RAN GTPASE-ACTIVATING PROTEIN 1"/>
    <property type="match status" value="1"/>
</dbReference>
<dbReference type="InterPro" id="IPR027038">
    <property type="entry name" value="RanGap"/>
</dbReference>
<protein>
    <submittedName>
        <fullName evidence="4">NLR family CARD domain-containing protein 3</fullName>
    </submittedName>
</protein>
<accession>A0A438EHP7</accession>
<dbReference type="EMBL" id="QGNW01001287">
    <property type="protein sequence ID" value="RVW47192.1"/>
    <property type="molecule type" value="Genomic_DNA"/>
</dbReference>
<dbReference type="InterPro" id="IPR001611">
    <property type="entry name" value="Leu-rich_rpt"/>
</dbReference>
<sequence>MFNDLSPLCVSNLNSWLPLPLPPFASTLTQWYSLPLPLKARISPSTLIRRFHIVPAPGICGARFWAAHGGAIVRFLPTSVYVSSIRHYRFRTLVTVAASTADGVPRRPVSGRRVFKQSQGQGPLSPVPVREIASFVVPASLFFAVTFGMDFADRYLWLRSWQQHPTSLLLLMRNCMFGQYERISQLGDHSIVFGTIQDSEMLQKLSVELTVLWRLVEKILLPKSSRSSSLEKKSSSPGVKWSFAPGTNLLAGLTAKFDRESKQKLNEFAKEIRSFGSVDMSGRNFGDEGLFFLAESLAYNQNAEEVSFAANGITAAGLKAFDGVLQSNIVLKTLDLSGNPIGDEGAKVCSGLLELLPKPGINSAFIEWRRECYEDHLEDTYVAILATSCNIQPYCLCDILIDNAGIQKLQLNSADLGDEGAKAIAEMLKKNSSLRIVELNNNMIDYSGFTSLGGALLENNTIRNIHLNGNYGGALGVAALAKGLEANKSLREFEVRLWKVPDLSPSRDNKMVLFTSRALQGMGENRLVWQSLQEGYFSVRFFYSCLSSGTGCSSHIAAKGVLNSCIPLDVTSLLRRQCRKDPFSGLSHLVNERATVGMTQQSGGKVEQDGLENGFWHFVYTSFVLGLGVSLELHLHGNSIGDEGVRVLMSGLSSHKGKLTLLDIGNNEISSRGAFHVAEYIKKAKSLLWLNLYMNDIGDEGAEKIADALKENRSIATIDLGGNNIHAKGVSKIAGVLKDNTVITTLELGYNPIGPEGAKALSEVLKFHGKIKTLKLGWCQIGAKGAEFIADTLKYNTTISTLDLRANGLRDEGAVCLARSMKVVNEALASLDLGFNEIRDEGAFAIAQALKANEDVAVTSLNLASNFLTKFGQSALTDARDHVYEMSEKEVNIFF</sequence>